<dbReference type="Proteomes" id="UP000622860">
    <property type="component" value="Unassembled WGS sequence"/>
</dbReference>
<comment type="caution">
    <text evidence="1">The sequence shown here is derived from an EMBL/GenBank/DDBJ whole genome shotgun (WGS) entry which is preliminary data.</text>
</comment>
<name>A0A917M3S5_9BACI</name>
<keyword evidence="2" id="KW-1185">Reference proteome</keyword>
<reference evidence="1" key="2">
    <citation type="submission" date="2020-09" db="EMBL/GenBank/DDBJ databases">
        <authorList>
            <person name="Sun Q."/>
            <person name="Zhou Y."/>
        </authorList>
    </citation>
    <scope>NUCLEOTIDE SEQUENCE</scope>
    <source>
        <strain evidence="1">CGMCC 1.12754</strain>
    </source>
</reference>
<evidence type="ECO:0008006" key="3">
    <source>
        <dbReference type="Google" id="ProtNLM"/>
    </source>
</evidence>
<dbReference type="EMBL" id="BMFR01000005">
    <property type="protein sequence ID" value="GGG73542.1"/>
    <property type="molecule type" value="Genomic_DNA"/>
</dbReference>
<accession>A0A917M3S5</accession>
<dbReference type="AlphaFoldDB" id="A0A917M3S5"/>
<evidence type="ECO:0000313" key="1">
    <source>
        <dbReference type="EMBL" id="GGG73542.1"/>
    </source>
</evidence>
<dbReference type="InterPro" id="IPR009693">
    <property type="entry name" value="Glucitol_operon_activator"/>
</dbReference>
<gene>
    <name evidence="1" type="ORF">GCM10011398_17510</name>
</gene>
<dbReference type="Pfam" id="PF06923">
    <property type="entry name" value="GutM"/>
    <property type="match status" value="1"/>
</dbReference>
<dbReference type="RefSeq" id="WP_188455008.1">
    <property type="nucleotide sequence ID" value="NZ_BMFR01000005.1"/>
</dbReference>
<organism evidence="1 2">
    <name type="scientific">Virgibacillus oceani</name>
    <dbReference type="NCBI Taxonomy" id="1479511"/>
    <lineage>
        <taxon>Bacteria</taxon>
        <taxon>Bacillati</taxon>
        <taxon>Bacillota</taxon>
        <taxon>Bacilli</taxon>
        <taxon>Bacillales</taxon>
        <taxon>Bacillaceae</taxon>
        <taxon>Virgibacillus</taxon>
    </lineage>
</organism>
<sequence>MWGTIILFFAVLWILQILLSAMQLKHYQKTIREMSKHSSGYLGVGVDKRKLGVGSVVVLVCDTNGTVIESKKMYGVTVFQRFSLNESAVNKHIDDLNTGEDDKLFAATSMAISNIKTQMKAS</sequence>
<proteinExistence type="predicted"/>
<reference evidence="1" key="1">
    <citation type="journal article" date="2014" name="Int. J. Syst. Evol. Microbiol.">
        <title>Complete genome sequence of Corynebacterium casei LMG S-19264T (=DSM 44701T), isolated from a smear-ripened cheese.</title>
        <authorList>
            <consortium name="US DOE Joint Genome Institute (JGI-PGF)"/>
            <person name="Walter F."/>
            <person name="Albersmeier A."/>
            <person name="Kalinowski J."/>
            <person name="Ruckert C."/>
        </authorList>
    </citation>
    <scope>NUCLEOTIDE SEQUENCE</scope>
    <source>
        <strain evidence="1">CGMCC 1.12754</strain>
    </source>
</reference>
<evidence type="ECO:0000313" key="2">
    <source>
        <dbReference type="Proteomes" id="UP000622860"/>
    </source>
</evidence>
<protein>
    <recommendedName>
        <fullName evidence="3">Transcriptional regulator</fullName>
    </recommendedName>
</protein>